<evidence type="ECO:0000313" key="3">
    <source>
        <dbReference type="Proteomes" id="UP000037460"/>
    </source>
</evidence>
<dbReference type="EMBL" id="JWZX01002012">
    <property type="protein sequence ID" value="KOO31456.1"/>
    <property type="molecule type" value="Genomic_DNA"/>
</dbReference>
<feature type="non-terminal residue" evidence="2">
    <location>
        <position position="625"/>
    </location>
</feature>
<gene>
    <name evidence="2" type="ORF">Ctob_008335</name>
</gene>
<evidence type="ECO:0000256" key="1">
    <source>
        <dbReference type="SAM" id="MobiDB-lite"/>
    </source>
</evidence>
<evidence type="ECO:0000313" key="2">
    <source>
        <dbReference type="EMBL" id="KOO31456.1"/>
    </source>
</evidence>
<protein>
    <submittedName>
        <fullName evidence="2">Uncharacterized protein</fullName>
    </submittedName>
</protein>
<keyword evidence="3" id="KW-1185">Reference proteome</keyword>
<organism evidence="2 3">
    <name type="scientific">Chrysochromulina tobinii</name>
    <dbReference type="NCBI Taxonomy" id="1460289"/>
    <lineage>
        <taxon>Eukaryota</taxon>
        <taxon>Haptista</taxon>
        <taxon>Haptophyta</taxon>
        <taxon>Prymnesiophyceae</taxon>
        <taxon>Prymnesiales</taxon>
        <taxon>Chrysochromulinaceae</taxon>
        <taxon>Chrysochromulina</taxon>
    </lineage>
</organism>
<comment type="caution">
    <text evidence="2">The sequence shown here is derived from an EMBL/GenBank/DDBJ whole genome shotgun (WGS) entry which is preliminary data.</text>
</comment>
<dbReference type="Proteomes" id="UP000037460">
    <property type="component" value="Unassembled WGS sequence"/>
</dbReference>
<reference evidence="3" key="1">
    <citation type="journal article" date="2015" name="PLoS Genet.">
        <title>Genome Sequence and Transcriptome Analyses of Chrysochromulina tobin: Metabolic Tools for Enhanced Algal Fitness in the Prominent Order Prymnesiales (Haptophyceae).</title>
        <authorList>
            <person name="Hovde B.T."/>
            <person name="Deodato C.R."/>
            <person name="Hunsperger H.M."/>
            <person name="Ryken S.A."/>
            <person name="Yost W."/>
            <person name="Jha R.K."/>
            <person name="Patterson J."/>
            <person name="Monnat R.J. Jr."/>
            <person name="Barlow S.B."/>
            <person name="Starkenburg S.R."/>
            <person name="Cattolico R.A."/>
        </authorList>
    </citation>
    <scope>NUCLEOTIDE SEQUENCE</scope>
    <source>
        <strain evidence="3">CCMP291</strain>
    </source>
</reference>
<dbReference type="AlphaFoldDB" id="A0A0M0JXU2"/>
<name>A0A0M0JXU2_9EUKA</name>
<sequence>MLHALDDARLREVRVQLEGLYERARELVTDEGDIVGCSTMQHHPDARRVEALREKRAEVNRILMMRAASHRAEATDGGQDTLVAEIRKFRRSCGEVRPYWPQSKLDSKLETLRQIAALIGASCPEEAEDVVLSLSLEQVGNYLHRLAADPDFLNELRERRTALGAEGCLDKVLDDARKERRAHGGDDSPAACQAQARRCLRVLDVGRERWPIWEASRSKMLYERLGALSANNGSYVKEGDGVELAAMVDAGQLLLADSLEGVTAAAVLERMQVAAPHSAETLAWGEAVLGELRTLESLESHAAKHGGTSKSKEFKKRNQLLESAAKDASTGMQGEDAAFEAAQVETLTVVEIVFRSIFGTRQSMSASWMLEAGQFRGTSFTSGTFISRGVREERALIDDLDTRLAKGATYQELGFKTEEEARLFILSKRRMMDPHPDRSDHYSDTHLWDGLAATVSRSSGARQGEGEDGSNDGANAVLGRATKPGGARGKAPVDYMAAIAAPEAERAHHIVKIPAARDGTLAFFRARSQLHGATSADWRDVAIFYKNGETARLLQAVYADMPALQHVEPQNRAFGLALLKCAVLRHRETQIPALRKAGLWKQLQSKHHGETRYQSKHDLDLLGHK</sequence>
<accession>A0A0M0JXU2</accession>
<feature type="region of interest" description="Disordered" evidence="1">
    <location>
        <begin position="458"/>
        <end position="488"/>
    </location>
</feature>
<proteinExistence type="predicted"/>